<keyword evidence="2" id="KW-1185">Reference proteome</keyword>
<protein>
    <submittedName>
        <fullName evidence="1">Uncharacterized protein</fullName>
    </submittedName>
</protein>
<accession>A0A6G5RR07</accession>
<organism evidence="1 2">
    <name type="scientific">Streptomyces hawaiiensis</name>
    <dbReference type="NCBI Taxonomy" id="67305"/>
    <lineage>
        <taxon>Bacteria</taxon>
        <taxon>Bacillati</taxon>
        <taxon>Actinomycetota</taxon>
        <taxon>Actinomycetes</taxon>
        <taxon>Kitasatosporales</taxon>
        <taxon>Streptomycetaceae</taxon>
        <taxon>Streptomyces</taxon>
    </lineage>
</organism>
<reference evidence="1 2" key="1">
    <citation type="submission" date="2017-06" db="EMBL/GenBank/DDBJ databases">
        <title>Complete Genome Sequence of Streptomyces hawaiiensis NRRL 15010 and insights into acyldepsipeptides biosynthesis.</title>
        <authorList>
            <person name="Mariita R.M."/>
            <person name="Sello J.K."/>
        </authorList>
    </citation>
    <scope>NUCLEOTIDE SEQUENCE [LARGE SCALE GENOMIC DNA]</scope>
    <source>
        <strain evidence="1 2">ATCC 12236</strain>
    </source>
</reference>
<name>A0A6G5RR07_9ACTN</name>
<evidence type="ECO:0000313" key="2">
    <source>
        <dbReference type="Proteomes" id="UP000495940"/>
    </source>
</evidence>
<dbReference type="Proteomes" id="UP000495940">
    <property type="component" value="Chromosome"/>
</dbReference>
<proteinExistence type="predicted"/>
<dbReference type="KEGG" id="shaw:CEB94_40160"/>
<evidence type="ECO:0000313" key="1">
    <source>
        <dbReference type="EMBL" id="QCD60271.1"/>
    </source>
</evidence>
<gene>
    <name evidence="1" type="ORF">CEB94_40160</name>
</gene>
<dbReference type="AlphaFoldDB" id="A0A6G5RR07"/>
<sequence>MTHWLQRTVGLGCHSQGMRLVQRVSAQQLGRLVPRVLGSRLSVCHDVSSLAHQVVVDRG</sequence>
<dbReference type="EMBL" id="CP021978">
    <property type="protein sequence ID" value="QCD60271.1"/>
    <property type="molecule type" value="Genomic_DNA"/>
</dbReference>